<organism evidence="1 2">
    <name type="scientific">Daphnia magna</name>
    <dbReference type="NCBI Taxonomy" id="35525"/>
    <lineage>
        <taxon>Eukaryota</taxon>
        <taxon>Metazoa</taxon>
        <taxon>Ecdysozoa</taxon>
        <taxon>Arthropoda</taxon>
        <taxon>Crustacea</taxon>
        <taxon>Branchiopoda</taxon>
        <taxon>Diplostraca</taxon>
        <taxon>Cladocera</taxon>
        <taxon>Anomopoda</taxon>
        <taxon>Daphniidae</taxon>
        <taxon>Daphnia</taxon>
    </lineage>
</organism>
<comment type="caution">
    <text evidence="1">The sequence shown here is derived from an EMBL/GenBank/DDBJ whole genome shotgun (WGS) entry which is preliminary data.</text>
</comment>
<dbReference type="Proteomes" id="UP001234178">
    <property type="component" value="Unassembled WGS sequence"/>
</dbReference>
<protein>
    <submittedName>
        <fullName evidence="1">Uncharacterized protein</fullName>
    </submittedName>
</protein>
<sequence>MHKFKPNRSLGKEQLGNNEKVMSPPQEILRLFVFLLACILIHRNSNFGDTETPERQLSKVVLADDNTSSPKLVKRWRGYLDLAFRFFQLGLRETVSKGRDRHPLN</sequence>
<keyword evidence="2" id="KW-1185">Reference proteome</keyword>
<dbReference type="EMBL" id="JAOYFB010000036">
    <property type="protein sequence ID" value="KAK4018866.1"/>
    <property type="molecule type" value="Genomic_DNA"/>
</dbReference>
<reference evidence="1 2" key="1">
    <citation type="journal article" date="2023" name="Nucleic Acids Res.">
        <title>The hologenome of Daphnia magna reveals possible DNA methylation and microbiome-mediated evolution of the host genome.</title>
        <authorList>
            <person name="Chaturvedi A."/>
            <person name="Li X."/>
            <person name="Dhandapani V."/>
            <person name="Marshall H."/>
            <person name="Kissane S."/>
            <person name="Cuenca-Cambronero M."/>
            <person name="Asole G."/>
            <person name="Calvet F."/>
            <person name="Ruiz-Romero M."/>
            <person name="Marangio P."/>
            <person name="Guigo R."/>
            <person name="Rago D."/>
            <person name="Mirbahai L."/>
            <person name="Eastwood N."/>
            <person name="Colbourne J.K."/>
            <person name="Zhou J."/>
            <person name="Mallon E."/>
            <person name="Orsini L."/>
        </authorList>
    </citation>
    <scope>NUCLEOTIDE SEQUENCE [LARGE SCALE GENOMIC DNA]</scope>
    <source>
        <strain evidence="1">LRV0_1</strain>
    </source>
</reference>
<name>A0ABR0A179_9CRUS</name>
<evidence type="ECO:0000313" key="2">
    <source>
        <dbReference type="Proteomes" id="UP001234178"/>
    </source>
</evidence>
<proteinExistence type="predicted"/>
<evidence type="ECO:0000313" key="1">
    <source>
        <dbReference type="EMBL" id="KAK4018866.1"/>
    </source>
</evidence>
<gene>
    <name evidence="1" type="ORF">OUZ56_000906</name>
</gene>
<accession>A0ABR0A179</accession>